<accession>A0A0C7R5Q3</accession>
<dbReference type="OrthoDB" id="9766854at2"/>
<keyword evidence="1" id="KW-1133">Transmembrane helix</keyword>
<dbReference type="AlphaFoldDB" id="A0A0C7R5Q3"/>
<organism evidence="2 3">
    <name type="scientific">Paraclostridium sordellii</name>
    <name type="common">Clostridium sordellii</name>
    <dbReference type="NCBI Taxonomy" id="1505"/>
    <lineage>
        <taxon>Bacteria</taxon>
        <taxon>Bacillati</taxon>
        <taxon>Bacillota</taxon>
        <taxon>Clostridia</taxon>
        <taxon>Peptostreptococcales</taxon>
        <taxon>Peptostreptococcaceae</taxon>
        <taxon>Paraclostridium</taxon>
    </lineage>
</organism>
<keyword evidence="1" id="KW-0472">Membrane</keyword>
<gene>
    <name evidence="2" type="ORF">R28058_23061</name>
</gene>
<evidence type="ECO:0000313" key="3">
    <source>
        <dbReference type="Proteomes" id="UP000049127"/>
    </source>
</evidence>
<protein>
    <submittedName>
        <fullName evidence="2">Membrane protein</fullName>
    </submittedName>
</protein>
<feature type="transmembrane region" description="Helical" evidence="1">
    <location>
        <begin position="70"/>
        <end position="87"/>
    </location>
</feature>
<keyword evidence="1" id="KW-0812">Transmembrane</keyword>
<feature type="transmembrane region" description="Helical" evidence="1">
    <location>
        <begin position="39"/>
        <end position="64"/>
    </location>
</feature>
<sequence>MNTKKITFSAMCIVVNIVFGMFVTMLNIPFLFLDTVGTVLGAVVLGPFWGAIIGGCTNLVLGIISGPTNIPFALVNIVLGLIVGFVARKKGFGYKEAILTGLLLAVVCPLIGTPISVLLFGGLSGSGADFLVGFLVQSGQKIFTSAFIPRILTNIIDKPLSCVIVVYFLSKLPRGFIYQFTKSPYKNHFKYK</sequence>
<reference evidence="2 3" key="1">
    <citation type="submission" date="2015-01" db="EMBL/GenBank/DDBJ databases">
        <authorList>
            <person name="Aslett A.Martin."/>
            <person name="De Silva Nishadi"/>
        </authorList>
    </citation>
    <scope>NUCLEOTIDE SEQUENCE [LARGE SCALE GENOMIC DNA]</scope>
    <source>
        <strain evidence="2 3">R28058</strain>
    </source>
</reference>
<evidence type="ECO:0000313" key="2">
    <source>
        <dbReference type="EMBL" id="CEQ04588.1"/>
    </source>
</evidence>
<dbReference type="EMBL" id="CEKZ01000014">
    <property type="protein sequence ID" value="CEQ04588.1"/>
    <property type="molecule type" value="Genomic_DNA"/>
</dbReference>
<proteinExistence type="predicted"/>
<dbReference type="Proteomes" id="UP000049127">
    <property type="component" value="Unassembled WGS sequence"/>
</dbReference>
<evidence type="ECO:0000256" key="1">
    <source>
        <dbReference type="SAM" id="Phobius"/>
    </source>
</evidence>
<dbReference type="NCBIfam" id="NF045596">
    <property type="entry name" value="ECF_S_CD3073"/>
    <property type="match status" value="1"/>
</dbReference>
<dbReference type="Pfam" id="PF12822">
    <property type="entry name" value="ECF_trnsprt"/>
    <property type="match status" value="1"/>
</dbReference>
<feature type="transmembrane region" description="Helical" evidence="1">
    <location>
        <begin position="99"/>
        <end position="122"/>
    </location>
</feature>
<dbReference type="RefSeq" id="WP_081014809.1">
    <property type="nucleotide sequence ID" value="NZ_CEKZ01000014.1"/>
</dbReference>
<dbReference type="InterPro" id="IPR024529">
    <property type="entry name" value="ECF_trnsprt_substrate-spec"/>
</dbReference>
<dbReference type="GO" id="GO:0022857">
    <property type="term" value="F:transmembrane transporter activity"/>
    <property type="evidence" value="ECO:0007669"/>
    <property type="project" value="InterPro"/>
</dbReference>
<dbReference type="Gene3D" id="1.10.1760.20">
    <property type="match status" value="1"/>
</dbReference>
<feature type="transmembrane region" description="Helical" evidence="1">
    <location>
        <begin position="6"/>
        <end position="32"/>
    </location>
</feature>
<name>A0A0C7R5Q3_PARSO</name>